<gene>
    <name evidence="3" type="ORF">LITE_LOCUS13895</name>
</gene>
<evidence type="ECO:0000313" key="4">
    <source>
        <dbReference type="Proteomes" id="UP001154282"/>
    </source>
</evidence>
<dbReference type="GO" id="GO:0008356">
    <property type="term" value="P:asymmetric cell division"/>
    <property type="evidence" value="ECO:0007669"/>
    <property type="project" value="InterPro"/>
</dbReference>
<proteinExistence type="predicted"/>
<dbReference type="InterPro" id="IPR040348">
    <property type="entry name" value="POLAR-like"/>
</dbReference>
<dbReference type="EMBL" id="CAMGYJ010000005">
    <property type="protein sequence ID" value="CAI0408289.1"/>
    <property type="molecule type" value="Genomic_DNA"/>
</dbReference>
<evidence type="ECO:0000256" key="1">
    <source>
        <dbReference type="SAM" id="Coils"/>
    </source>
</evidence>
<feature type="region of interest" description="Disordered" evidence="2">
    <location>
        <begin position="1"/>
        <end position="25"/>
    </location>
</feature>
<keyword evidence="4" id="KW-1185">Reference proteome</keyword>
<keyword evidence="1" id="KW-0175">Coiled coil</keyword>
<evidence type="ECO:0000313" key="3">
    <source>
        <dbReference type="EMBL" id="CAI0408289.1"/>
    </source>
</evidence>
<dbReference type="PANTHER" id="PTHR33476:SF22">
    <property type="entry name" value="PROTEIN POLAR LOCALIZATION DURING ASYMMETRIC DIVISION AND REDISTRIBUTION"/>
    <property type="match status" value="1"/>
</dbReference>
<protein>
    <submittedName>
        <fullName evidence="3">Uncharacterized protein</fullName>
    </submittedName>
</protein>
<evidence type="ECO:0000256" key="2">
    <source>
        <dbReference type="SAM" id="MobiDB-lite"/>
    </source>
</evidence>
<sequence length="394" mass="44227">MTTTNPDSSVPPNNSSLPAAATTAGQVQLRMSDYLALPQDDEPDEKSLETHTQHRDLRSLLMGEEGFFQEDRRRVSYCSSPPCRLVARWMSWIRRVKFKGISRKCCRRETVGNRVEAGVQPRCLTNGLNDVGCRKETCFNAGIGAYLLYLVAATRNELDRFNAARVEMEAILQNTIQLQRRRSVEVDGGDDDVLFEVSIRKSVVEEDDGDGDDDDECEAEFPTNLYALPAAAASSASSSNVVSGSETPKREDFAEDMEQLEAELEAELELLQLQLDGDTSMEQSQFLRVTNRDETGSSKSYSTTSTEEEEEEEVIDPEYGEEDAECPNAIHPYELASKLHEVLEARQQEEIRELEAALELVKRKLVEKELQVAWWKAVARGRRLSIGSSQEVQS</sequence>
<name>A0AAV0JG63_9ROSI</name>
<organism evidence="3 4">
    <name type="scientific">Linum tenue</name>
    <dbReference type="NCBI Taxonomy" id="586396"/>
    <lineage>
        <taxon>Eukaryota</taxon>
        <taxon>Viridiplantae</taxon>
        <taxon>Streptophyta</taxon>
        <taxon>Embryophyta</taxon>
        <taxon>Tracheophyta</taxon>
        <taxon>Spermatophyta</taxon>
        <taxon>Magnoliopsida</taxon>
        <taxon>eudicotyledons</taxon>
        <taxon>Gunneridae</taxon>
        <taxon>Pentapetalae</taxon>
        <taxon>rosids</taxon>
        <taxon>fabids</taxon>
        <taxon>Malpighiales</taxon>
        <taxon>Linaceae</taxon>
        <taxon>Linum</taxon>
    </lineage>
</organism>
<dbReference type="PANTHER" id="PTHR33476">
    <property type="entry name" value="EMB|CAB62613.1"/>
    <property type="match status" value="1"/>
</dbReference>
<feature type="compositionally biased region" description="Low complexity" evidence="2">
    <location>
        <begin position="1"/>
        <end position="22"/>
    </location>
</feature>
<reference evidence="3" key="1">
    <citation type="submission" date="2022-08" db="EMBL/GenBank/DDBJ databases">
        <authorList>
            <person name="Gutierrez-Valencia J."/>
        </authorList>
    </citation>
    <scope>NUCLEOTIDE SEQUENCE</scope>
</reference>
<comment type="caution">
    <text evidence="3">The sequence shown here is derived from an EMBL/GenBank/DDBJ whole genome shotgun (WGS) entry which is preliminary data.</text>
</comment>
<feature type="coiled-coil region" evidence="1">
    <location>
        <begin position="340"/>
        <end position="371"/>
    </location>
</feature>
<dbReference type="Proteomes" id="UP001154282">
    <property type="component" value="Unassembled WGS sequence"/>
</dbReference>
<feature type="compositionally biased region" description="Acidic residues" evidence="2">
    <location>
        <begin position="306"/>
        <end position="324"/>
    </location>
</feature>
<accession>A0AAV0JG63</accession>
<dbReference type="AlphaFoldDB" id="A0AAV0JG63"/>
<feature type="region of interest" description="Disordered" evidence="2">
    <location>
        <begin position="287"/>
        <end position="324"/>
    </location>
</feature>